<accession>A0ABD1LVR5</accession>
<name>A0ABD1LVR5_9FABA</name>
<comment type="caution">
    <text evidence="5">The sequence shown here is derived from an EMBL/GenBank/DDBJ whole genome shotgun (WGS) entry which is preliminary data.</text>
</comment>
<dbReference type="GO" id="GO:0005886">
    <property type="term" value="C:plasma membrane"/>
    <property type="evidence" value="ECO:0007669"/>
    <property type="project" value="UniProtKB-SubCell"/>
</dbReference>
<evidence type="ECO:0000313" key="5">
    <source>
        <dbReference type="EMBL" id="KAL2327611.1"/>
    </source>
</evidence>
<organism evidence="5 6">
    <name type="scientific">Flemingia macrophylla</name>
    <dbReference type="NCBI Taxonomy" id="520843"/>
    <lineage>
        <taxon>Eukaryota</taxon>
        <taxon>Viridiplantae</taxon>
        <taxon>Streptophyta</taxon>
        <taxon>Embryophyta</taxon>
        <taxon>Tracheophyta</taxon>
        <taxon>Spermatophyta</taxon>
        <taxon>Magnoliopsida</taxon>
        <taxon>eudicotyledons</taxon>
        <taxon>Gunneridae</taxon>
        <taxon>Pentapetalae</taxon>
        <taxon>rosids</taxon>
        <taxon>fabids</taxon>
        <taxon>Fabales</taxon>
        <taxon>Fabaceae</taxon>
        <taxon>Papilionoideae</taxon>
        <taxon>50 kb inversion clade</taxon>
        <taxon>NPAAA clade</taxon>
        <taxon>indigoferoid/millettioid clade</taxon>
        <taxon>Phaseoleae</taxon>
        <taxon>Flemingia</taxon>
    </lineage>
</organism>
<protein>
    <recommendedName>
        <fullName evidence="4">PGG domain-containing protein</fullName>
    </recommendedName>
</protein>
<keyword evidence="6" id="KW-1185">Reference proteome</keyword>
<dbReference type="SMART" id="SM00248">
    <property type="entry name" value="ANK"/>
    <property type="match status" value="5"/>
</dbReference>
<dbReference type="InterPro" id="IPR002110">
    <property type="entry name" value="Ankyrin_rpt"/>
</dbReference>
<dbReference type="InterPro" id="IPR036770">
    <property type="entry name" value="Ankyrin_rpt-contain_sf"/>
</dbReference>
<keyword evidence="3" id="KW-0472">Membrane</keyword>
<dbReference type="PANTHER" id="PTHR24128:SF87">
    <property type="entry name" value="ANKYRIN REPEAT FAMILY PROTEIN"/>
    <property type="match status" value="1"/>
</dbReference>
<feature type="repeat" description="ANK" evidence="2">
    <location>
        <begin position="182"/>
        <end position="214"/>
    </location>
</feature>
<dbReference type="PROSITE" id="PS50088">
    <property type="entry name" value="ANK_REPEAT"/>
    <property type="match status" value="3"/>
</dbReference>
<comment type="subcellular location">
    <subcellularLocation>
        <location evidence="1">Cell membrane</location>
        <topology evidence="1">Peripheral membrane protein</topology>
        <orientation evidence="1">Cytoplasmic side</orientation>
    </subcellularLocation>
</comment>
<feature type="repeat" description="ANK" evidence="2">
    <location>
        <begin position="71"/>
        <end position="98"/>
    </location>
</feature>
<dbReference type="SUPFAM" id="SSF48403">
    <property type="entry name" value="Ankyrin repeat"/>
    <property type="match status" value="1"/>
</dbReference>
<dbReference type="Pfam" id="PF00023">
    <property type="entry name" value="Ank"/>
    <property type="match status" value="1"/>
</dbReference>
<keyword evidence="3" id="KW-1133">Transmembrane helix</keyword>
<dbReference type="Pfam" id="PF12796">
    <property type="entry name" value="Ank_2"/>
    <property type="match status" value="1"/>
</dbReference>
<evidence type="ECO:0000313" key="6">
    <source>
        <dbReference type="Proteomes" id="UP001603857"/>
    </source>
</evidence>
<evidence type="ECO:0000256" key="2">
    <source>
        <dbReference type="PROSITE-ProRule" id="PRU00023"/>
    </source>
</evidence>
<evidence type="ECO:0000256" key="1">
    <source>
        <dbReference type="ARBA" id="ARBA00004413"/>
    </source>
</evidence>
<evidence type="ECO:0000259" key="4">
    <source>
        <dbReference type="Pfam" id="PF13962"/>
    </source>
</evidence>
<evidence type="ECO:0000256" key="3">
    <source>
        <dbReference type="SAM" id="Phobius"/>
    </source>
</evidence>
<feature type="transmembrane region" description="Helical" evidence="3">
    <location>
        <begin position="401"/>
        <end position="422"/>
    </location>
</feature>
<dbReference type="Pfam" id="PF13962">
    <property type="entry name" value="PGG"/>
    <property type="match status" value="1"/>
</dbReference>
<dbReference type="Gene3D" id="1.25.40.20">
    <property type="entry name" value="Ankyrin repeat-containing domain"/>
    <property type="match status" value="1"/>
</dbReference>
<dbReference type="EMBL" id="JBGMDY010000007">
    <property type="protein sequence ID" value="KAL2327611.1"/>
    <property type="molecule type" value="Genomic_DNA"/>
</dbReference>
<feature type="transmembrane region" description="Helical" evidence="3">
    <location>
        <begin position="341"/>
        <end position="363"/>
    </location>
</feature>
<proteinExistence type="predicted"/>
<dbReference type="InterPro" id="IPR026961">
    <property type="entry name" value="PGG_dom"/>
</dbReference>
<keyword evidence="3" id="KW-0812">Transmembrane</keyword>
<feature type="repeat" description="ANK" evidence="2">
    <location>
        <begin position="105"/>
        <end position="127"/>
    </location>
</feature>
<gene>
    <name evidence="5" type="ORF">Fmac_021038</name>
</gene>
<reference evidence="5 6" key="1">
    <citation type="submission" date="2024-08" db="EMBL/GenBank/DDBJ databases">
        <title>Insights into the chromosomal genome structure of Flemingia macrophylla.</title>
        <authorList>
            <person name="Ding Y."/>
            <person name="Zhao Y."/>
            <person name="Bi W."/>
            <person name="Wu M."/>
            <person name="Zhao G."/>
            <person name="Gong Y."/>
            <person name="Li W."/>
            <person name="Zhang P."/>
        </authorList>
    </citation>
    <scope>NUCLEOTIDE SEQUENCE [LARGE SCALE GENOMIC DNA]</scope>
    <source>
        <strain evidence="5">DYQJB</strain>
        <tissue evidence="5">Leaf</tissue>
    </source>
</reference>
<feature type="domain" description="PGG" evidence="4">
    <location>
        <begin position="275"/>
        <end position="389"/>
    </location>
</feature>
<sequence>MSDIQLRAAAEEGNINSLYTAIQTAPNVLEYIDSIPFVQTPLHIAASMGHLQFATEIMRLKPSFAWKLNPQGFTPIHLALQQGQSTMVLRLVDINKDLIRAKGREGITPLHFVSQVGDVDLLVDFLLLCSDSIRDVTVRSETALHIAFKYQQYEALHVLIGWLKIAPHTKVEKTILSWKDQKGNTILHISALENNSQVVRWLVQTNIDLEAKNLENKTSSDIAASEEIKSIIERAKGKRGSPVTNIPTFADKLKSNITMVDKINHIIWRTRRHITEDQRNAFLIAATLVATATYQSALSPPGGVYQSDAEENNNANNTSLTFMGFTLPRKTGRSVMPGGNFLLLFSANTLSFLASITTIFVLVPRGKLRRILSAPMVWFINSYLYSMSVISPNIACVAVCYMLLILLDFLLGIGYCLFPMMYRRLWDPAKRKTEIRNVEWGNIW</sequence>
<keyword evidence="2" id="KW-0040">ANK repeat</keyword>
<dbReference type="PROSITE" id="PS50297">
    <property type="entry name" value="ANK_REP_REGION"/>
    <property type="match status" value="3"/>
</dbReference>
<dbReference type="Proteomes" id="UP001603857">
    <property type="component" value="Unassembled WGS sequence"/>
</dbReference>
<feature type="transmembrane region" description="Helical" evidence="3">
    <location>
        <begin position="375"/>
        <end position="395"/>
    </location>
</feature>
<dbReference type="AlphaFoldDB" id="A0ABD1LVR5"/>
<dbReference type="PANTHER" id="PTHR24128">
    <property type="entry name" value="HOMEOBOX PROTEIN WARIAI"/>
    <property type="match status" value="1"/>
</dbReference>